<comment type="caution">
    <text evidence="2">The sequence shown here is derived from an EMBL/GenBank/DDBJ whole genome shotgun (WGS) entry which is preliminary data.</text>
</comment>
<dbReference type="Proteomes" id="UP000664109">
    <property type="component" value="Unassembled WGS sequence"/>
</dbReference>
<protein>
    <recommendedName>
        <fullName evidence="4">Integral membrane protein</fullName>
    </recommendedName>
</protein>
<keyword evidence="1" id="KW-1133">Transmembrane helix</keyword>
<gene>
    <name evidence="2" type="ORF">JE024_33050</name>
</gene>
<accession>A0ABS2V2N1</accession>
<keyword evidence="3" id="KW-1185">Reference proteome</keyword>
<name>A0ABS2V2N1_9ACTN</name>
<dbReference type="EMBL" id="JAFEJA010000002">
    <property type="protein sequence ID" value="MBM9623427.1"/>
    <property type="molecule type" value="Genomic_DNA"/>
</dbReference>
<evidence type="ECO:0000313" key="2">
    <source>
        <dbReference type="EMBL" id="MBM9623427.1"/>
    </source>
</evidence>
<evidence type="ECO:0008006" key="4">
    <source>
        <dbReference type="Google" id="ProtNLM"/>
    </source>
</evidence>
<keyword evidence="1" id="KW-0812">Transmembrane</keyword>
<evidence type="ECO:0000256" key="1">
    <source>
        <dbReference type="SAM" id="Phobius"/>
    </source>
</evidence>
<sequence length="116" mass="12283">MENAGLSGGTPARADRLIRVLSWWWVSAPLLLCAPAIAHAMGWPEMRREAGRAFGLLALLTAVLAPAVGLVVARLADRRDVRGRFLIMAAVSSVPVVFFLVFGLLLAECPDGAAGC</sequence>
<dbReference type="RefSeq" id="WP_205377563.1">
    <property type="nucleotide sequence ID" value="NZ_JAFEJA010000002.1"/>
</dbReference>
<reference evidence="2 3" key="1">
    <citation type="journal article" date="2016" name="Arch. Microbiol.">
        <title>Streptomyces zhihengii sp. nov., isolated from rhizospheric soil of Psammosilene tunicoides.</title>
        <authorList>
            <person name="Huang M.J."/>
            <person name="Fei J.J."/>
            <person name="Salam N."/>
            <person name="Kim C.J."/>
            <person name="Hozzein W.N."/>
            <person name="Xiao M."/>
            <person name="Huang H.Q."/>
            <person name="Li W.J."/>
        </authorList>
    </citation>
    <scope>NUCLEOTIDE SEQUENCE [LARGE SCALE GENOMIC DNA]</scope>
    <source>
        <strain evidence="2 3">YIM T102</strain>
    </source>
</reference>
<proteinExistence type="predicted"/>
<organism evidence="2 3">
    <name type="scientific">Streptomyces zhihengii</name>
    <dbReference type="NCBI Taxonomy" id="1818004"/>
    <lineage>
        <taxon>Bacteria</taxon>
        <taxon>Bacillati</taxon>
        <taxon>Actinomycetota</taxon>
        <taxon>Actinomycetes</taxon>
        <taxon>Kitasatosporales</taxon>
        <taxon>Streptomycetaceae</taxon>
        <taxon>Streptomyces</taxon>
    </lineage>
</organism>
<keyword evidence="1" id="KW-0472">Membrane</keyword>
<feature type="transmembrane region" description="Helical" evidence="1">
    <location>
        <begin position="53"/>
        <end position="73"/>
    </location>
</feature>
<evidence type="ECO:0000313" key="3">
    <source>
        <dbReference type="Proteomes" id="UP000664109"/>
    </source>
</evidence>
<feature type="transmembrane region" description="Helical" evidence="1">
    <location>
        <begin position="21"/>
        <end position="41"/>
    </location>
</feature>
<feature type="transmembrane region" description="Helical" evidence="1">
    <location>
        <begin position="85"/>
        <end position="107"/>
    </location>
</feature>